<dbReference type="SUPFAM" id="SSF56672">
    <property type="entry name" value="DNA/RNA polymerases"/>
    <property type="match status" value="1"/>
</dbReference>
<dbReference type="InterPro" id="IPR051320">
    <property type="entry name" value="Viral_Replic_Matur_Polypro"/>
</dbReference>
<name>A0A3M0JEL3_HIRRU</name>
<dbReference type="CDD" id="cd00303">
    <property type="entry name" value="retropepsin_like"/>
    <property type="match status" value="1"/>
</dbReference>
<evidence type="ECO:0000256" key="3">
    <source>
        <dbReference type="ARBA" id="ARBA00023125"/>
    </source>
</evidence>
<evidence type="ECO:0000256" key="1">
    <source>
        <dbReference type="ARBA" id="ARBA00004123"/>
    </source>
</evidence>
<proteinExistence type="inferred from homology"/>
<gene>
    <name evidence="8" type="ORF">DUI87_26141</name>
</gene>
<dbReference type="PROSITE" id="PS00141">
    <property type="entry name" value="ASP_PROTEASE"/>
    <property type="match status" value="1"/>
</dbReference>
<dbReference type="GO" id="GO:0043565">
    <property type="term" value="F:sequence-specific DNA binding"/>
    <property type="evidence" value="ECO:0007669"/>
    <property type="project" value="InterPro"/>
</dbReference>
<dbReference type="InterPro" id="IPR036388">
    <property type="entry name" value="WH-like_DNA-bd_sf"/>
</dbReference>
<feature type="compositionally biased region" description="Pro residues" evidence="6">
    <location>
        <begin position="378"/>
        <end position="436"/>
    </location>
</feature>
<keyword evidence="9" id="KW-1185">Reference proteome</keyword>
<evidence type="ECO:0000259" key="7">
    <source>
        <dbReference type="SMART" id="SM00415"/>
    </source>
</evidence>
<feature type="region of interest" description="Disordered" evidence="6">
    <location>
        <begin position="184"/>
        <end position="236"/>
    </location>
</feature>
<dbReference type="EMBL" id="QRBI01000162">
    <property type="protein sequence ID" value="RMB97413.1"/>
    <property type="molecule type" value="Genomic_DNA"/>
</dbReference>
<comment type="caution">
    <text evidence="8">The sequence shown here is derived from an EMBL/GenBank/DDBJ whole genome shotgun (WGS) entry which is preliminary data.</text>
</comment>
<dbReference type="Gene3D" id="1.10.10.10">
    <property type="entry name" value="Winged helix-like DNA-binding domain superfamily/Winged helix DNA-binding domain"/>
    <property type="match status" value="1"/>
</dbReference>
<dbReference type="PANTHER" id="PTHR33064">
    <property type="entry name" value="POL PROTEIN"/>
    <property type="match status" value="1"/>
</dbReference>
<dbReference type="SUPFAM" id="SSF50630">
    <property type="entry name" value="Acid proteases"/>
    <property type="match status" value="1"/>
</dbReference>
<dbReference type="GO" id="GO:0004190">
    <property type="term" value="F:aspartic-type endopeptidase activity"/>
    <property type="evidence" value="ECO:0007669"/>
    <property type="project" value="InterPro"/>
</dbReference>
<evidence type="ECO:0000256" key="6">
    <source>
        <dbReference type="SAM" id="MobiDB-lite"/>
    </source>
</evidence>
<dbReference type="AlphaFoldDB" id="A0A3M0JEL3"/>
<evidence type="ECO:0000313" key="8">
    <source>
        <dbReference type="EMBL" id="RMB97413.1"/>
    </source>
</evidence>
<dbReference type="GO" id="GO:0003700">
    <property type="term" value="F:DNA-binding transcription factor activity"/>
    <property type="evidence" value="ECO:0007669"/>
    <property type="project" value="InterPro"/>
</dbReference>
<evidence type="ECO:0000313" key="9">
    <source>
        <dbReference type="Proteomes" id="UP000269221"/>
    </source>
</evidence>
<feature type="compositionally biased region" description="Basic and acidic residues" evidence="6">
    <location>
        <begin position="507"/>
        <end position="525"/>
    </location>
</feature>
<dbReference type="Gene3D" id="3.10.10.10">
    <property type="entry name" value="HIV Type 1 Reverse Transcriptase, subunit A, domain 1"/>
    <property type="match status" value="1"/>
</dbReference>
<keyword evidence="4" id="KW-0539">Nucleus</keyword>
<feature type="compositionally biased region" description="Low complexity" evidence="6">
    <location>
        <begin position="123"/>
        <end position="155"/>
    </location>
</feature>
<organism evidence="8 9">
    <name type="scientific">Hirundo rustica rustica</name>
    <dbReference type="NCBI Taxonomy" id="333673"/>
    <lineage>
        <taxon>Eukaryota</taxon>
        <taxon>Metazoa</taxon>
        <taxon>Chordata</taxon>
        <taxon>Craniata</taxon>
        <taxon>Vertebrata</taxon>
        <taxon>Euteleostomi</taxon>
        <taxon>Archelosauria</taxon>
        <taxon>Archosauria</taxon>
        <taxon>Dinosauria</taxon>
        <taxon>Saurischia</taxon>
        <taxon>Theropoda</taxon>
        <taxon>Coelurosauria</taxon>
        <taxon>Aves</taxon>
        <taxon>Neognathae</taxon>
        <taxon>Neoaves</taxon>
        <taxon>Telluraves</taxon>
        <taxon>Australaves</taxon>
        <taxon>Passeriformes</taxon>
        <taxon>Sylvioidea</taxon>
        <taxon>Hirundinidae</taxon>
        <taxon>Hirundo</taxon>
    </lineage>
</organism>
<evidence type="ECO:0000256" key="5">
    <source>
        <dbReference type="RuleBase" id="RU004020"/>
    </source>
</evidence>
<dbReference type="SUPFAM" id="SSF46785">
    <property type="entry name" value="Winged helix' DNA-binding domain"/>
    <property type="match status" value="1"/>
</dbReference>
<dbReference type="GO" id="GO:0005634">
    <property type="term" value="C:nucleus"/>
    <property type="evidence" value="ECO:0007669"/>
    <property type="project" value="UniProtKB-SubCell"/>
</dbReference>
<dbReference type="InterPro" id="IPR000232">
    <property type="entry name" value="HSF_DNA-bd"/>
</dbReference>
<dbReference type="Proteomes" id="UP000269221">
    <property type="component" value="Unassembled WGS sequence"/>
</dbReference>
<evidence type="ECO:0000256" key="4">
    <source>
        <dbReference type="ARBA" id="ARBA00023242"/>
    </source>
</evidence>
<feature type="domain" description="HSF-type DNA-binding" evidence="7">
    <location>
        <begin position="14"/>
        <end position="115"/>
    </location>
</feature>
<feature type="region of interest" description="Disordered" evidence="6">
    <location>
        <begin position="373"/>
        <end position="445"/>
    </location>
</feature>
<dbReference type="InterPro" id="IPR021109">
    <property type="entry name" value="Peptidase_aspartic_dom_sf"/>
</dbReference>
<protein>
    <recommendedName>
        <fullName evidence="7">HSF-type DNA-binding domain-containing protein</fullName>
    </recommendedName>
</protein>
<dbReference type="GO" id="GO:0006508">
    <property type="term" value="P:proteolysis"/>
    <property type="evidence" value="ECO:0007669"/>
    <property type="project" value="InterPro"/>
</dbReference>
<dbReference type="Pfam" id="PF00447">
    <property type="entry name" value="HSF_DNA-bind"/>
    <property type="match status" value="1"/>
</dbReference>
<comment type="similarity">
    <text evidence="2 5">Belongs to the HSF family.</text>
</comment>
<reference evidence="8 9" key="1">
    <citation type="submission" date="2018-07" db="EMBL/GenBank/DDBJ databases">
        <title>A high quality draft genome assembly of the barn swallow (H. rustica rustica).</title>
        <authorList>
            <person name="Formenti G."/>
            <person name="Chiara M."/>
            <person name="Poveda L."/>
            <person name="Francoijs K.-J."/>
            <person name="Bonisoli-Alquati A."/>
            <person name="Canova L."/>
            <person name="Gianfranceschi L."/>
            <person name="Horner D.S."/>
            <person name="Saino N."/>
        </authorList>
    </citation>
    <scope>NUCLEOTIDE SEQUENCE [LARGE SCALE GENOMIC DNA]</scope>
    <source>
        <strain evidence="8">Chelidonia</strain>
        <tissue evidence="8">Blood</tissue>
    </source>
</reference>
<feature type="compositionally biased region" description="Low complexity" evidence="6">
    <location>
        <begin position="488"/>
        <end position="506"/>
    </location>
</feature>
<comment type="subcellular location">
    <subcellularLocation>
        <location evidence="1">Nucleus</location>
    </subcellularLocation>
</comment>
<feature type="region of interest" description="Disordered" evidence="6">
    <location>
        <begin position="462"/>
        <end position="535"/>
    </location>
</feature>
<accession>A0A3M0JEL3</accession>
<dbReference type="InterPro" id="IPR001969">
    <property type="entry name" value="Aspartic_peptidase_AS"/>
</dbReference>
<dbReference type="OrthoDB" id="9909099at2759"/>
<feature type="region of interest" description="Disordered" evidence="6">
    <location>
        <begin position="112"/>
        <end position="162"/>
    </location>
</feature>
<dbReference type="PANTHER" id="PTHR33064:SF29">
    <property type="entry name" value="PEPTIDASE A2 DOMAIN-CONTAINING PROTEIN-RELATED"/>
    <property type="match status" value="1"/>
</dbReference>
<keyword evidence="3" id="KW-0238">DNA-binding</keyword>
<sequence>MDAMAQLPLPAGLGAGTFPAKLWSLVNDPRVRSLRWDSEARGLLVDRSLFERELLRPGGSQGPAPNAFRATQFRSFVRQLYRYGFRKELYGEQPPPLDRELLWMQPCSFQQLHREQQPPASNPPAAAGTSAPHAPAGSAGCAASTASSSAQNAPAQEESPALDLGLEIEKMIREIRNSLPVKAPSAQGNINVAPESPGEDPMNRAAAEEVSSGTESCGNSSPEPEEPGGEHGSGHSWLLESTGPFLNMGPVTKVTVAVINLAIWVNEVRKSWIFNFLWKAGTWIQGYHTLTVCFWSYFNNGTYCEEMTPGEIFSQPFTQLFGPTPPVFEGFKSLNVNDIIQWLVLLVCLFCLAFRDKGRLTWITTLIPTLENKDAAPQPEPIPQPDTAPQPDPAPQPEPIPQPDPAPQPDLAPQPDPAPQPEPVPQPDPAPQPDTVPQPASGINHPDWVKEIREMGQMLREYLGKPSPCPDKGESDGAAAEPTDVTTVQVPAEPQGQPQPAAVAPVETKKYKVKSEHPGNKDKKGGPSQPGEESKVEIITESLTYESLRNLQKDLARRGREAYTACQGEARENRVYWTVWIRWPGTSEPQKYEALVDTGSQCTLIPSEYVGTEPISIAGVTGGSQELTLLEAEVSLTRKEWQKHPIVTGSGAPCILGIDFLRNSYYKDSKGFRWAFGIAAVEAEGIKKLNSLPGLSENPSAVGLLKVEEQRVPVATSTVHRRQYRTNRDAVIPIHKMIRELESQGVVSKTHSPFNSPIWPVRKPDGEWRLTVDYRALNEVTPPLSAAVPDMLELQYELESKAAK</sequence>
<evidence type="ECO:0000256" key="2">
    <source>
        <dbReference type="ARBA" id="ARBA00006403"/>
    </source>
</evidence>
<dbReference type="SMART" id="SM00415">
    <property type="entry name" value="HSF"/>
    <property type="match status" value="1"/>
</dbReference>
<dbReference type="Gene3D" id="2.40.70.10">
    <property type="entry name" value="Acid Proteases"/>
    <property type="match status" value="1"/>
</dbReference>
<dbReference type="InterPro" id="IPR036390">
    <property type="entry name" value="WH_DNA-bd_sf"/>
</dbReference>
<dbReference type="InterPro" id="IPR043502">
    <property type="entry name" value="DNA/RNA_pol_sf"/>
</dbReference>